<reference evidence="2 3" key="1">
    <citation type="submission" date="2018-10" db="EMBL/GenBank/DDBJ databases">
        <authorList>
            <person name="Perry B.J."/>
            <person name="Sullivan J.T."/>
            <person name="Murphy R.J.T."/>
            <person name="Ramsay J.P."/>
            <person name="Ronson C.W."/>
        </authorList>
    </citation>
    <scope>NUCLEOTIDE SEQUENCE [LARGE SCALE GENOMIC DNA]</scope>
    <source>
        <strain evidence="2 3">NZP2014</strain>
    </source>
</reference>
<dbReference type="RefSeq" id="WP_064989561.1">
    <property type="nucleotide sequence ID" value="NZ_CP033361.1"/>
</dbReference>
<name>A0A6M7URQ9_9HYPH</name>
<gene>
    <name evidence="2" type="ORF">EB233_12975</name>
</gene>
<dbReference type="Pfam" id="PF01408">
    <property type="entry name" value="GFO_IDH_MocA"/>
    <property type="match status" value="1"/>
</dbReference>
<organism evidence="2 3">
    <name type="scientific">Mesorhizobium erdmanii</name>
    <dbReference type="NCBI Taxonomy" id="1777866"/>
    <lineage>
        <taxon>Bacteria</taxon>
        <taxon>Pseudomonadati</taxon>
        <taxon>Pseudomonadota</taxon>
        <taxon>Alphaproteobacteria</taxon>
        <taxon>Hyphomicrobiales</taxon>
        <taxon>Phyllobacteriaceae</taxon>
        <taxon>Mesorhizobium</taxon>
    </lineage>
</organism>
<dbReference type="Gene3D" id="3.30.360.10">
    <property type="entry name" value="Dihydrodipicolinate Reductase, domain 2"/>
    <property type="match status" value="1"/>
</dbReference>
<dbReference type="SUPFAM" id="SSF51735">
    <property type="entry name" value="NAD(P)-binding Rossmann-fold domains"/>
    <property type="match status" value="1"/>
</dbReference>
<dbReference type="InterPro" id="IPR000683">
    <property type="entry name" value="Gfo/Idh/MocA-like_OxRdtase_N"/>
</dbReference>
<evidence type="ECO:0000259" key="1">
    <source>
        <dbReference type="Pfam" id="PF01408"/>
    </source>
</evidence>
<keyword evidence="3" id="KW-1185">Reference proteome</keyword>
<dbReference type="Gene3D" id="3.40.50.720">
    <property type="entry name" value="NAD(P)-binding Rossmann-like Domain"/>
    <property type="match status" value="1"/>
</dbReference>
<sequence length="361" mass="39832">MAPFRVGLVGLGEVAQSIHLPVLADQRDRWQIAGVHDVSPSLVALITSQYAGVQAYDSAEALINSPDIDVVFVLSSDDTHSRFVRAAMQADKHILLEKPACLTVREIDELLALMPAYRKTLFVGYMRRYAPAYLKARDELPAHADITHVRIFDLISEGRHFLKKSQNILYPNDIDPALLARGARERDALIREVVGADASADLMRAYRGLTALSSHHISAMRGLIGEPAGVVAAHRTNGGANTSVTFDYGHFACLYDAVVDDLGLFDAMIEVRSNTRRVRIIYDTPYIRSLPTRLEVTEADPLGPVTKSFGPLYGDAFSNELEIFHRHIIEGTKPLTDLADSRRDLALMAGIIEKMKESGGR</sequence>
<dbReference type="InterPro" id="IPR036291">
    <property type="entry name" value="NAD(P)-bd_dom_sf"/>
</dbReference>
<protein>
    <submittedName>
        <fullName evidence="2">Gfo/Idh/MocA family oxidoreductase</fullName>
    </submittedName>
</protein>
<dbReference type="GO" id="GO:0000166">
    <property type="term" value="F:nucleotide binding"/>
    <property type="evidence" value="ECO:0007669"/>
    <property type="project" value="InterPro"/>
</dbReference>
<feature type="domain" description="Gfo/Idh/MocA-like oxidoreductase N-terminal" evidence="1">
    <location>
        <begin position="4"/>
        <end position="125"/>
    </location>
</feature>
<dbReference type="PANTHER" id="PTHR43708:SF4">
    <property type="entry name" value="OXIDOREDUCTASE YCEM-RELATED"/>
    <property type="match status" value="1"/>
</dbReference>
<dbReference type="PANTHER" id="PTHR43708">
    <property type="entry name" value="CONSERVED EXPRESSED OXIDOREDUCTASE (EUROFUNG)"/>
    <property type="match status" value="1"/>
</dbReference>
<dbReference type="Proteomes" id="UP000503339">
    <property type="component" value="Chromosome"/>
</dbReference>
<dbReference type="InterPro" id="IPR051317">
    <property type="entry name" value="Gfo/Idh/MocA_oxidoreduct"/>
</dbReference>
<dbReference type="AlphaFoldDB" id="A0A6M7URQ9"/>
<evidence type="ECO:0000313" key="2">
    <source>
        <dbReference type="EMBL" id="QKC79795.1"/>
    </source>
</evidence>
<evidence type="ECO:0000313" key="3">
    <source>
        <dbReference type="Proteomes" id="UP000503339"/>
    </source>
</evidence>
<dbReference type="EMBL" id="CP033361">
    <property type="protein sequence ID" value="QKC79795.1"/>
    <property type="molecule type" value="Genomic_DNA"/>
</dbReference>
<proteinExistence type="predicted"/>
<accession>A0A6M7URQ9</accession>
<dbReference type="KEGG" id="merd:EB233_12975"/>